<dbReference type="AlphaFoldDB" id="A0A162TLN9"/>
<dbReference type="Gene3D" id="1.20.1250.20">
    <property type="entry name" value="MFS general substrate transporter like domains"/>
    <property type="match status" value="1"/>
</dbReference>
<dbReference type="OrthoDB" id="422206at2759"/>
<evidence type="ECO:0000256" key="4">
    <source>
        <dbReference type="ARBA" id="ARBA00023136"/>
    </source>
</evidence>
<keyword evidence="7" id="KW-1185">Reference proteome</keyword>
<feature type="transmembrane region" description="Helical" evidence="5">
    <location>
        <begin position="201"/>
        <end position="219"/>
    </location>
</feature>
<dbReference type="GO" id="GO:0022857">
    <property type="term" value="F:transmembrane transporter activity"/>
    <property type="evidence" value="ECO:0007669"/>
    <property type="project" value="InterPro"/>
</dbReference>
<evidence type="ECO:0000256" key="2">
    <source>
        <dbReference type="ARBA" id="ARBA00022692"/>
    </source>
</evidence>
<protein>
    <recommendedName>
        <fullName evidence="8">Major facilitator superfamily (MFS) profile domain-containing protein</fullName>
    </recommendedName>
</protein>
<dbReference type="GeneID" id="28997976"/>
<evidence type="ECO:0000256" key="3">
    <source>
        <dbReference type="ARBA" id="ARBA00022989"/>
    </source>
</evidence>
<comment type="subcellular location">
    <subcellularLocation>
        <location evidence="1">Membrane</location>
        <topology evidence="1">Multi-pass membrane protein</topology>
    </subcellularLocation>
</comment>
<dbReference type="InterPro" id="IPR036259">
    <property type="entry name" value="MFS_trans_sf"/>
</dbReference>
<dbReference type="InterPro" id="IPR049680">
    <property type="entry name" value="FLVCR1-2_SLC49-like"/>
</dbReference>
<feature type="transmembrane region" description="Helical" evidence="5">
    <location>
        <begin position="346"/>
        <end position="365"/>
    </location>
</feature>
<reference evidence="7" key="1">
    <citation type="submission" date="2015-06" db="EMBL/GenBank/DDBJ databases">
        <title>Expansion of signal transduction pathways in fungi by whole-genome duplication.</title>
        <authorList>
            <consortium name="DOE Joint Genome Institute"/>
            <person name="Corrochano L.M."/>
            <person name="Kuo A."/>
            <person name="Marcet-Houben M."/>
            <person name="Polaino S."/>
            <person name="Salamov A."/>
            <person name="Villalobos J.M."/>
            <person name="Alvarez M.I."/>
            <person name="Avalos J."/>
            <person name="Benito E.P."/>
            <person name="Benoit I."/>
            <person name="Burger G."/>
            <person name="Camino L.P."/>
            <person name="Canovas D."/>
            <person name="Cerda-Olmedo E."/>
            <person name="Cheng J.-F."/>
            <person name="Dominguez A."/>
            <person name="Elias M."/>
            <person name="Eslava A.P."/>
            <person name="Glaser F."/>
            <person name="Grimwood J."/>
            <person name="Gutierrez G."/>
            <person name="Heitman J."/>
            <person name="Henrissat B."/>
            <person name="Iturriaga E.A."/>
            <person name="Lang B.F."/>
            <person name="Lavin J.L."/>
            <person name="Lee S."/>
            <person name="Li W."/>
            <person name="Lindquist E."/>
            <person name="Lopez-Garcia S."/>
            <person name="Luque E.M."/>
            <person name="Marcos A.T."/>
            <person name="Martin J."/>
            <person name="McCluskey K."/>
            <person name="Medina H.R."/>
            <person name="Miralles-Duran A."/>
            <person name="Miyazaki A."/>
            <person name="Munoz-Torres E."/>
            <person name="Oguiza J.A."/>
            <person name="Ohm R."/>
            <person name="Olmedo M."/>
            <person name="Orejas M."/>
            <person name="Ortiz-Castellanos L."/>
            <person name="Pisabarro A.G."/>
            <person name="Rodriguez-Romero J."/>
            <person name="Ruiz-Herrera J."/>
            <person name="Ruiz-Vazquez R."/>
            <person name="Sanz C."/>
            <person name="Schackwitz W."/>
            <person name="Schmutz J."/>
            <person name="Shahriari M."/>
            <person name="Shelest E."/>
            <person name="Silva-Franco F."/>
            <person name="Soanes D."/>
            <person name="Syed K."/>
            <person name="Tagua V.G."/>
            <person name="Talbot N.J."/>
            <person name="Thon M."/>
            <person name="De vries R.P."/>
            <person name="Wiebenga A."/>
            <person name="Yadav J.S."/>
            <person name="Braun E.L."/>
            <person name="Baker S."/>
            <person name="Garre V."/>
            <person name="Horwitz B."/>
            <person name="Torres-Martinez S."/>
            <person name="Idnurm A."/>
            <person name="Herrera-Estrella A."/>
            <person name="Gabaldon T."/>
            <person name="Grigoriev I.V."/>
        </authorList>
    </citation>
    <scope>NUCLEOTIDE SEQUENCE [LARGE SCALE GENOMIC DNA]</scope>
    <source>
        <strain evidence="7">NRRL 1555(-)</strain>
    </source>
</reference>
<dbReference type="PANTHER" id="PTHR10924">
    <property type="entry name" value="MAJOR FACILITATOR SUPERFAMILY PROTEIN-RELATED"/>
    <property type="match status" value="1"/>
</dbReference>
<keyword evidence="2 5" id="KW-0812">Transmembrane</keyword>
<feature type="transmembrane region" description="Helical" evidence="5">
    <location>
        <begin position="164"/>
        <end position="189"/>
    </location>
</feature>
<feature type="transmembrane region" description="Helical" evidence="5">
    <location>
        <begin position="411"/>
        <end position="430"/>
    </location>
</feature>
<dbReference type="GO" id="GO:0016020">
    <property type="term" value="C:membrane"/>
    <property type="evidence" value="ECO:0007669"/>
    <property type="project" value="UniProtKB-SubCell"/>
</dbReference>
<feature type="transmembrane region" description="Helical" evidence="5">
    <location>
        <begin position="371"/>
        <end position="391"/>
    </location>
</feature>
<dbReference type="Proteomes" id="UP000077315">
    <property type="component" value="Unassembled WGS sequence"/>
</dbReference>
<evidence type="ECO:0000313" key="6">
    <source>
        <dbReference type="EMBL" id="OAD68123.1"/>
    </source>
</evidence>
<accession>A0A162TLN9</accession>
<dbReference type="RefSeq" id="XP_018286163.1">
    <property type="nucleotide sequence ID" value="XM_018437070.1"/>
</dbReference>
<dbReference type="EMBL" id="KV440996">
    <property type="protein sequence ID" value="OAD68123.1"/>
    <property type="molecule type" value="Genomic_DNA"/>
</dbReference>
<sequence length="548" mass="58984">MTMASNARLEANNTVNSLLSSEKSLDRCLTETLPISAYTSTALLNTPDLEHQISIAPECIFALKTYPQAWVALSCLVFLRIAIALFQYTYCIVPTLTSEFFDVSLSAVNWLANVQCIVYVIASFCTGLIFEKLGIKRSIVLAGFLNAFGAGVRCIGANTQPPSFAITMVGQILGSIANPLALNIMTMFASSWFTDKLRTTAGMLIASNYGAIIGMFVIPSMTVSKDQVPRLLYVVALISLVALLPVMFMPAKPPTPPSHIQEKEKPKFVDGLRLLSRNYNFWILFFIHSLNVGVCIAFGTLLIQIISPYGYTDIDAGQLNAIAFLAGILGCSIAGPLLDTTKLHKLLLRLIAPMILIADVGLVFIVPNGSYATVMIAMCVSQFFLCSLVPVVIDLGSETSYPVAESTTSSILWQGSQLFGFGFVIVMDLLRNHDRGHGRGPSANATPENGVNNTLLLQALVAGLISILSFLYNGQMFRSEAILKREQESVVSKSKQKSSSPLTGTSTAIFTTAATATAATAPDATSSFTTTSTGSTLFVLQKDNIIVL</sequence>
<evidence type="ECO:0000256" key="5">
    <source>
        <dbReference type="SAM" id="Phobius"/>
    </source>
</evidence>
<dbReference type="InterPro" id="IPR011701">
    <property type="entry name" value="MFS"/>
</dbReference>
<feature type="transmembrane region" description="Helical" evidence="5">
    <location>
        <begin position="110"/>
        <end position="130"/>
    </location>
</feature>
<dbReference type="VEuPathDB" id="FungiDB:PHYBLDRAFT_173613"/>
<dbReference type="InParanoid" id="A0A162TLN9"/>
<feature type="transmembrane region" description="Helical" evidence="5">
    <location>
        <begin position="281"/>
        <end position="307"/>
    </location>
</feature>
<dbReference type="PANTHER" id="PTHR10924:SF6">
    <property type="entry name" value="SOLUTE CARRIER FAMILY 49 MEMBER A3"/>
    <property type="match status" value="1"/>
</dbReference>
<evidence type="ECO:0008006" key="8">
    <source>
        <dbReference type="Google" id="ProtNLM"/>
    </source>
</evidence>
<evidence type="ECO:0000256" key="1">
    <source>
        <dbReference type="ARBA" id="ARBA00004141"/>
    </source>
</evidence>
<feature type="transmembrane region" description="Helical" evidence="5">
    <location>
        <begin position="450"/>
        <end position="472"/>
    </location>
</feature>
<feature type="transmembrane region" description="Helical" evidence="5">
    <location>
        <begin position="319"/>
        <end position="339"/>
    </location>
</feature>
<gene>
    <name evidence="6" type="ORF">PHYBLDRAFT_173613</name>
</gene>
<keyword evidence="3 5" id="KW-1133">Transmembrane helix</keyword>
<dbReference type="Pfam" id="PF07690">
    <property type="entry name" value="MFS_1"/>
    <property type="match status" value="1"/>
</dbReference>
<organism evidence="6 7">
    <name type="scientific">Phycomyces blakesleeanus (strain ATCC 8743b / DSM 1359 / FGSC 10004 / NBRC 33097 / NRRL 1555)</name>
    <dbReference type="NCBI Taxonomy" id="763407"/>
    <lineage>
        <taxon>Eukaryota</taxon>
        <taxon>Fungi</taxon>
        <taxon>Fungi incertae sedis</taxon>
        <taxon>Mucoromycota</taxon>
        <taxon>Mucoromycotina</taxon>
        <taxon>Mucoromycetes</taxon>
        <taxon>Mucorales</taxon>
        <taxon>Phycomycetaceae</taxon>
        <taxon>Phycomyces</taxon>
    </lineage>
</organism>
<proteinExistence type="predicted"/>
<dbReference type="SUPFAM" id="SSF103473">
    <property type="entry name" value="MFS general substrate transporter"/>
    <property type="match status" value="1"/>
</dbReference>
<keyword evidence="4 5" id="KW-0472">Membrane</keyword>
<name>A0A162TLN9_PHYB8</name>
<feature type="transmembrane region" description="Helical" evidence="5">
    <location>
        <begin position="70"/>
        <end position="90"/>
    </location>
</feature>
<feature type="transmembrane region" description="Helical" evidence="5">
    <location>
        <begin position="231"/>
        <end position="251"/>
    </location>
</feature>
<evidence type="ECO:0000313" key="7">
    <source>
        <dbReference type="Proteomes" id="UP000077315"/>
    </source>
</evidence>